<organism evidence="1 2">
    <name type="scientific">Aerococcus urinaehominis</name>
    <dbReference type="NCBI Taxonomy" id="128944"/>
    <lineage>
        <taxon>Bacteria</taxon>
        <taxon>Bacillati</taxon>
        <taxon>Bacillota</taxon>
        <taxon>Bacilli</taxon>
        <taxon>Lactobacillales</taxon>
        <taxon>Aerococcaceae</taxon>
        <taxon>Aerococcus</taxon>
    </lineage>
</organism>
<dbReference type="RefSeq" id="WP_067980545.1">
    <property type="nucleotide sequence ID" value="NZ_CP014163.1"/>
</dbReference>
<sequence length="76" mass="8536">MLLEIGGYAGAMVAVITLVGKLVQLIGHLQTLIHRLTSLEKLMAKQEDRLRAIEDLMRPRSVKREGSYVYCEQPAL</sequence>
<protein>
    <submittedName>
        <fullName evidence="1">Uncharacterized protein</fullName>
    </submittedName>
</protein>
<evidence type="ECO:0000313" key="2">
    <source>
        <dbReference type="Proteomes" id="UP000062260"/>
    </source>
</evidence>
<dbReference type="AlphaFoldDB" id="A0A0X8FMA1"/>
<dbReference type="KEGG" id="auh:AWM75_07875"/>
<evidence type="ECO:0000313" key="1">
    <source>
        <dbReference type="EMBL" id="AMB99890.1"/>
    </source>
</evidence>
<gene>
    <name evidence="1" type="ORF">AWM75_07875</name>
</gene>
<keyword evidence="2" id="KW-1185">Reference proteome</keyword>
<accession>A0A0X8FMA1</accession>
<dbReference type="STRING" id="128944.AWM75_07875"/>
<reference evidence="1 2" key="1">
    <citation type="journal article" date="2016" name="Genome Announc.">
        <title>Complete Genome Sequences of Aerococcus christensenii CCUG 28831T, Aerococcus sanguinicola CCUG 43001T, Aerococcus urinae CCUG 36881T, Aerococcus urinaeequi CCUG 28094T, Aerococcus urinaehominis CCUG 42038 BT, and Aerococcus viridans CCUG 4311T.</title>
        <authorList>
            <person name="Carkaci D."/>
            <person name="Dargis R."/>
            <person name="Nielsen X.C."/>
            <person name="Skovgaard O."/>
            <person name="Fuursted K."/>
            <person name="Christensen J.J."/>
        </authorList>
    </citation>
    <scope>NUCLEOTIDE SEQUENCE [LARGE SCALE GENOMIC DNA]</scope>
    <source>
        <strain evidence="1 2">CCUG42038B</strain>
    </source>
</reference>
<dbReference type="Proteomes" id="UP000062260">
    <property type="component" value="Chromosome"/>
</dbReference>
<reference evidence="2" key="2">
    <citation type="submission" date="2016-01" db="EMBL/GenBank/DDBJ databases">
        <title>Six Aerococcus type strain genome sequencing and assembly using PacBio and Illumina Hiseq.</title>
        <authorList>
            <person name="Carkaci D."/>
            <person name="Dargis R."/>
            <person name="Nielsen X.C."/>
            <person name="Skovgaard O."/>
            <person name="Fuursted K."/>
            <person name="Christensen J.J."/>
        </authorList>
    </citation>
    <scope>NUCLEOTIDE SEQUENCE [LARGE SCALE GENOMIC DNA]</scope>
    <source>
        <strain evidence="2">CCUG42038B</strain>
    </source>
</reference>
<proteinExistence type="predicted"/>
<dbReference type="EMBL" id="CP014163">
    <property type="protein sequence ID" value="AMB99890.1"/>
    <property type="molecule type" value="Genomic_DNA"/>
</dbReference>
<name>A0A0X8FMA1_9LACT</name>